<keyword evidence="3 7" id="KW-0819">tRNA processing</keyword>
<feature type="region of interest" description="RNA binding; important for wobble base 34 recognition" evidence="7">
    <location>
        <begin position="273"/>
        <end position="277"/>
    </location>
</feature>
<comment type="catalytic activity">
    <reaction evidence="6 7">
        <text>7-aminomethyl-7-carbaguanine + guanosine(34) in tRNA = 7-aminomethyl-7-carbaguanosine(34) in tRNA + guanine</text>
        <dbReference type="Rhea" id="RHEA:24104"/>
        <dbReference type="Rhea" id="RHEA-COMP:10341"/>
        <dbReference type="Rhea" id="RHEA-COMP:10342"/>
        <dbReference type="ChEBI" id="CHEBI:16235"/>
        <dbReference type="ChEBI" id="CHEBI:58703"/>
        <dbReference type="ChEBI" id="CHEBI:74269"/>
        <dbReference type="ChEBI" id="CHEBI:82833"/>
        <dbReference type="EC" id="2.4.2.29"/>
    </reaction>
</comment>
<dbReference type="AlphaFoldDB" id="I8R1I3"/>
<feature type="region of interest" description="RNA binding" evidence="7">
    <location>
        <begin position="249"/>
        <end position="255"/>
    </location>
</feature>
<feature type="binding site" evidence="7">
    <location>
        <position position="148"/>
    </location>
    <ligand>
        <name>substrate</name>
    </ligand>
</feature>
<evidence type="ECO:0000313" key="9">
    <source>
        <dbReference type="EMBL" id="EIW01333.1"/>
    </source>
</evidence>
<dbReference type="NCBIfam" id="TIGR00430">
    <property type="entry name" value="Q_tRNA_tgt"/>
    <property type="match status" value="1"/>
</dbReference>
<evidence type="ECO:0000256" key="2">
    <source>
        <dbReference type="ARBA" id="ARBA00022679"/>
    </source>
</evidence>
<dbReference type="InterPro" id="IPR002616">
    <property type="entry name" value="tRNA_ribo_trans-like"/>
</dbReference>
<evidence type="ECO:0000256" key="7">
    <source>
        <dbReference type="HAMAP-Rule" id="MF_00168"/>
    </source>
</evidence>
<protein>
    <recommendedName>
        <fullName evidence="7">Queuine tRNA-ribosyltransferase</fullName>
        <ecNumber evidence="7">2.4.2.29</ecNumber>
    </recommendedName>
    <alternativeName>
        <fullName evidence="7">Guanine insertion enzyme</fullName>
    </alternativeName>
    <alternativeName>
        <fullName evidence="7">tRNA-guanine transglycosylase</fullName>
    </alternativeName>
</protein>
<keyword evidence="4 7" id="KW-0671">Queuosine biosynthesis</keyword>
<sequence>MAAIKYHLIKKDSKTKARLGILETPHGIIETPVFMPVGTQATVKSMTPEELKEIGATIILSNTYHLYLRPGHKIIEKAGGLHKFMNWDRAILTDSGGFQVFSLNSLRKITEDGVEFRSHIDGSRHFFTPEKVIEIQNALGSDIMMSFDECAPYPADYDYVKKSMELTIKWAERGKRAHKNTEKQALFGIVQGGTYEDLRKECAQRLVDMDFPGYSIGGLSVGEPKNVMYDIVDLTTEYLPEDKPRYLMGVGSPDDLIEGVIRGVDMFDCVLPTRIARNGTVFTSKGKLIVRDAPYAEDFSPLDEECDCYTCRNYSRAYIRHLFKANEILAARLATLHNLYFLIKLMGKIREAIRQDRLLEFKKEFFKKYYRNKEEY</sequence>
<feature type="active site" description="Proton acceptor" evidence="7">
    <location>
        <position position="94"/>
    </location>
</feature>
<dbReference type="GO" id="GO:0008616">
    <property type="term" value="P:tRNA queuosine(34) biosynthetic process"/>
    <property type="evidence" value="ECO:0007669"/>
    <property type="project" value="UniProtKB-UniRule"/>
</dbReference>
<dbReference type="Proteomes" id="UP000005110">
    <property type="component" value="Chromosome"/>
</dbReference>
<proteinExistence type="inferred from homology"/>
<feature type="binding site" evidence="7">
    <location>
        <position position="191"/>
    </location>
    <ligand>
        <name>substrate</name>
    </ligand>
</feature>
<dbReference type="HAMAP" id="MF_00168">
    <property type="entry name" value="Q_tRNA_Tgt"/>
    <property type="match status" value="1"/>
</dbReference>
<evidence type="ECO:0000256" key="4">
    <source>
        <dbReference type="ARBA" id="ARBA00022785"/>
    </source>
</evidence>
<dbReference type="NCBIfam" id="TIGR00449">
    <property type="entry name" value="tgt_general"/>
    <property type="match status" value="1"/>
</dbReference>
<feature type="binding site" evidence="7">
    <location>
        <position position="311"/>
    </location>
    <ligand>
        <name>Zn(2+)</name>
        <dbReference type="ChEBI" id="CHEBI:29105"/>
    </ligand>
</feature>
<organism evidence="9 10">
    <name type="scientific">Thermoanaerobacter siderophilus SR4</name>
    <dbReference type="NCBI Taxonomy" id="880478"/>
    <lineage>
        <taxon>Bacteria</taxon>
        <taxon>Bacillati</taxon>
        <taxon>Bacillota</taxon>
        <taxon>Clostridia</taxon>
        <taxon>Thermoanaerobacterales</taxon>
        <taxon>Thermoanaerobacteraceae</taxon>
        <taxon>Thermoanaerobacter</taxon>
    </lineage>
</organism>
<name>I8R1I3_9THEO</name>
<keyword evidence="10" id="KW-1185">Reference proteome</keyword>
<dbReference type="GO" id="GO:0008479">
    <property type="term" value="F:tRNA-guanosine(34) queuine transglycosylase activity"/>
    <property type="evidence" value="ECO:0007669"/>
    <property type="project" value="UniProtKB-UniRule"/>
</dbReference>
<dbReference type="RefSeq" id="WP_003869760.1">
    <property type="nucleotide sequence ID" value="NZ_CM001486.1"/>
</dbReference>
<dbReference type="PANTHER" id="PTHR46499:SF1">
    <property type="entry name" value="QUEUINE TRNA-RIBOSYLTRANSFERASE"/>
    <property type="match status" value="1"/>
</dbReference>
<comment type="similarity">
    <text evidence="7">Belongs to the queuine tRNA-ribosyltransferase family.</text>
</comment>
<feature type="binding site" evidence="7">
    <location>
        <position position="306"/>
    </location>
    <ligand>
        <name>Zn(2+)</name>
        <dbReference type="ChEBI" id="CHEBI:29105"/>
    </ligand>
</feature>
<dbReference type="Gene3D" id="3.20.20.105">
    <property type="entry name" value="Queuine tRNA-ribosyltransferase-like"/>
    <property type="match status" value="1"/>
</dbReference>
<keyword evidence="2 7" id="KW-0808">Transferase</keyword>
<keyword evidence="1 7" id="KW-0328">Glycosyltransferase</keyword>
<evidence type="ECO:0000256" key="6">
    <source>
        <dbReference type="ARBA" id="ARBA00050112"/>
    </source>
</evidence>
<comment type="pathway">
    <text evidence="7">tRNA modification; tRNA-queuosine biosynthesis.</text>
</comment>
<comment type="subunit">
    <text evidence="7">Homodimer. Within each dimer, one monomer is responsible for RNA recognition and catalysis, while the other monomer binds to the replacement base PreQ1.</text>
</comment>
<keyword evidence="5 7" id="KW-0862">Zinc</keyword>
<evidence type="ECO:0000259" key="8">
    <source>
        <dbReference type="Pfam" id="PF01702"/>
    </source>
</evidence>
<comment type="function">
    <text evidence="7">Catalyzes the base-exchange of a guanine (G) residue with the queuine precursor 7-aminomethyl-7-deazaguanine (PreQ1) at position 34 (anticodon wobble position) in tRNAs with GU(N) anticodons (tRNA-Asp, -Asn, -His and -Tyr). Catalysis occurs through a double-displacement mechanism. The nucleophile active site attacks the C1' of nucleotide 34 to detach the guanine base from the RNA, forming a covalent enzyme-RNA intermediate. The proton acceptor active site deprotonates the incoming PreQ1, allowing a nucleophilic attack on the C1' of the ribose to form the product. After dissociation, two additional enzymatic reactions on the tRNA convert PreQ1 to queuine (Q), resulting in the hypermodified nucleoside queuosine (7-(((4,5-cis-dihydroxy-2-cyclopenten-1-yl)amino)methyl)-7-deazaguanosine).</text>
</comment>
<dbReference type="EC" id="2.4.2.29" evidence="7"/>
<dbReference type="UniPathway" id="UPA00392"/>
<feature type="binding site" evidence="7">
    <location>
        <begin position="94"/>
        <end position="98"/>
    </location>
    <ligand>
        <name>substrate</name>
    </ligand>
</feature>
<dbReference type="FunFam" id="3.20.20.105:FF:000001">
    <property type="entry name" value="Queuine tRNA-ribosyltransferase"/>
    <property type="match status" value="1"/>
</dbReference>
<accession>I8R1I3</accession>
<feature type="binding site" evidence="7">
    <location>
        <position position="337"/>
    </location>
    <ligand>
        <name>Zn(2+)</name>
        <dbReference type="ChEBI" id="CHEBI:29105"/>
    </ligand>
</feature>
<dbReference type="PANTHER" id="PTHR46499">
    <property type="entry name" value="QUEUINE TRNA-RIBOSYLTRANSFERASE"/>
    <property type="match status" value="1"/>
</dbReference>
<dbReference type="InterPro" id="IPR050076">
    <property type="entry name" value="ArchSynthase1/Queuine_TRR"/>
</dbReference>
<dbReference type="GO" id="GO:0046872">
    <property type="term" value="F:metal ion binding"/>
    <property type="evidence" value="ECO:0007669"/>
    <property type="project" value="UniProtKB-KW"/>
</dbReference>
<dbReference type="Pfam" id="PF01702">
    <property type="entry name" value="TGT"/>
    <property type="match status" value="1"/>
</dbReference>
<dbReference type="GO" id="GO:0005829">
    <property type="term" value="C:cytosol"/>
    <property type="evidence" value="ECO:0007669"/>
    <property type="project" value="TreeGrafter"/>
</dbReference>
<feature type="binding site" evidence="7">
    <location>
        <position position="308"/>
    </location>
    <ligand>
        <name>Zn(2+)</name>
        <dbReference type="ChEBI" id="CHEBI:29105"/>
    </ligand>
</feature>
<feature type="domain" description="tRNA-guanine(15) transglycosylase-like" evidence="8">
    <location>
        <begin position="15"/>
        <end position="370"/>
    </location>
</feature>
<evidence type="ECO:0000256" key="3">
    <source>
        <dbReference type="ARBA" id="ARBA00022694"/>
    </source>
</evidence>
<dbReference type="InterPro" id="IPR004803">
    <property type="entry name" value="TGT"/>
</dbReference>
<evidence type="ECO:0000313" key="10">
    <source>
        <dbReference type="Proteomes" id="UP000005110"/>
    </source>
</evidence>
<evidence type="ECO:0000256" key="5">
    <source>
        <dbReference type="ARBA" id="ARBA00022833"/>
    </source>
</evidence>
<dbReference type="InterPro" id="IPR036511">
    <property type="entry name" value="TGT-like_sf"/>
</dbReference>
<feature type="active site" description="Nucleophile" evidence="7">
    <location>
        <position position="268"/>
    </location>
</feature>
<dbReference type="HOGENOM" id="CLU_022060_0_1_9"/>
<reference evidence="9 10" key="1">
    <citation type="submission" date="2012-02" db="EMBL/GenBank/DDBJ databases">
        <title>Improved High-Quality Draft sequence of Thermoanaerobacter siderophilus SR4.</title>
        <authorList>
            <consortium name="US DOE Joint Genome Institute"/>
            <person name="Lucas S."/>
            <person name="Han J."/>
            <person name="Lapidus A."/>
            <person name="Cheng J.-F."/>
            <person name="Goodwin L."/>
            <person name="Pitluck S."/>
            <person name="Peters L."/>
            <person name="Detter J.C."/>
            <person name="Han C."/>
            <person name="Tapia R."/>
            <person name="Land M."/>
            <person name="Hauser L."/>
            <person name="Kyrpides N."/>
            <person name="Ivanova N."/>
            <person name="Pagani I."/>
            <person name="Hemme C."/>
            <person name="Woyke T."/>
        </authorList>
    </citation>
    <scope>NUCLEOTIDE SEQUENCE [LARGE SCALE GENOMIC DNA]</scope>
    <source>
        <strain evidence="9 10">SR4</strain>
    </source>
</reference>
<dbReference type="EMBL" id="CM001486">
    <property type="protein sequence ID" value="EIW01333.1"/>
    <property type="molecule type" value="Genomic_DNA"/>
</dbReference>
<gene>
    <name evidence="7" type="primary">tgt</name>
    <name evidence="9" type="ORF">ThesiDRAFT1_2484</name>
</gene>
<evidence type="ECO:0000256" key="1">
    <source>
        <dbReference type="ARBA" id="ARBA00022676"/>
    </source>
</evidence>
<feature type="binding site" evidence="7">
    <location>
        <position position="218"/>
    </location>
    <ligand>
        <name>substrate</name>
    </ligand>
</feature>
<dbReference type="SUPFAM" id="SSF51713">
    <property type="entry name" value="tRNA-guanine transglycosylase"/>
    <property type="match status" value="1"/>
</dbReference>
<keyword evidence="7" id="KW-0479">Metal-binding</keyword>
<comment type="cofactor">
    <cofactor evidence="7">
        <name>Zn(2+)</name>
        <dbReference type="ChEBI" id="CHEBI:29105"/>
    </cofactor>
    <text evidence="7">Binds 1 zinc ion per subunit.</text>
</comment>
<dbReference type="PATRIC" id="fig|880478.3.peg.1489"/>